<dbReference type="EMBL" id="QAPF01000039">
    <property type="protein sequence ID" value="TEA20028.1"/>
    <property type="molecule type" value="Genomic_DNA"/>
</dbReference>
<feature type="region of interest" description="Disordered" evidence="1">
    <location>
        <begin position="1"/>
        <end position="122"/>
    </location>
</feature>
<sequence length="230" mass="25596">MGLPLFVAPVESDLPPKIGDKSNNTRQARSSIRRPRRNVDSRPFRRRAALLRDNFPTPGPEPVPQSAPRPRSAYPWIESGNPPPPEAYGAPPLRTTPPEDTDRPTPSAESNELREALREMQSQGIDVGDARLISLFGERWVLENVSPPRRSNVTSPPALPEDGSSSSQSHPFLAEIGERFGIDLVGERRRWHRARLDRMSMPAPPVAARFDRSPEHSSSSRLPGQPSRDE</sequence>
<evidence type="ECO:0000313" key="2">
    <source>
        <dbReference type="EMBL" id="TEA20028.1"/>
    </source>
</evidence>
<proteinExistence type="predicted"/>
<comment type="caution">
    <text evidence="2">The sequence shown here is derived from an EMBL/GenBank/DDBJ whole genome shotgun (WGS) entry which is preliminary data.</text>
</comment>
<dbReference type="AlphaFoldDB" id="A0A4R8TMM6"/>
<dbReference type="Proteomes" id="UP000295604">
    <property type="component" value="Unassembled WGS sequence"/>
</dbReference>
<organism evidence="2 3">
    <name type="scientific">Colletotrichum sidae</name>
    <dbReference type="NCBI Taxonomy" id="1347389"/>
    <lineage>
        <taxon>Eukaryota</taxon>
        <taxon>Fungi</taxon>
        <taxon>Dikarya</taxon>
        <taxon>Ascomycota</taxon>
        <taxon>Pezizomycotina</taxon>
        <taxon>Sordariomycetes</taxon>
        <taxon>Hypocreomycetidae</taxon>
        <taxon>Glomerellales</taxon>
        <taxon>Glomerellaceae</taxon>
        <taxon>Colletotrichum</taxon>
        <taxon>Colletotrichum orbiculare species complex</taxon>
    </lineage>
</organism>
<reference evidence="2 3" key="1">
    <citation type="submission" date="2018-11" db="EMBL/GenBank/DDBJ databases">
        <title>Genome sequence and assembly of Colletotrichum sidae.</title>
        <authorList>
            <person name="Gan P."/>
            <person name="Shirasu K."/>
        </authorList>
    </citation>
    <scope>NUCLEOTIDE SEQUENCE [LARGE SCALE GENOMIC DNA]</scope>
    <source>
        <strain evidence="2 3">CBS 518.97</strain>
    </source>
</reference>
<feature type="region of interest" description="Disordered" evidence="1">
    <location>
        <begin position="196"/>
        <end position="230"/>
    </location>
</feature>
<accession>A0A4R8TMM6</accession>
<feature type="compositionally biased region" description="Pro residues" evidence="1">
    <location>
        <begin position="57"/>
        <end position="67"/>
    </location>
</feature>
<feature type="compositionally biased region" description="Low complexity" evidence="1">
    <location>
        <begin position="87"/>
        <end position="98"/>
    </location>
</feature>
<evidence type="ECO:0000313" key="3">
    <source>
        <dbReference type="Proteomes" id="UP000295604"/>
    </source>
</evidence>
<keyword evidence="3" id="KW-1185">Reference proteome</keyword>
<protein>
    <submittedName>
        <fullName evidence="2">Uncharacterized protein</fullName>
    </submittedName>
</protein>
<feature type="region of interest" description="Disordered" evidence="1">
    <location>
        <begin position="144"/>
        <end position="170"/>
    </location>
</feature>
<name>A0A4R8TMM6_9PEZI</name>
<evidence type="ECO:0000256" key="1">
    <source>
        <dbReference type="SAM" id="MobiDB-lite"/>
    </source>
</evidence>
<gene>
    <name evidence="2" type="ORF">C8034_v008736</name>
</gene>